<reference evidence="3 4" key="1">
    <citation type="submission" date="2013-07" db="EMBL/GenBank/DDBJ databases">
        <title>The Genome Sequence of Cryptococcus heveanensis BCC8398.</title>
        <authorList>
            <consortium name="The Broad Institute Genome Sequencing Platform"/>
            <person name="Cuomo C."/>
            <person name="Litvintseva A."/>
            <person name="Chen Y."/>
            <person name="Heitman J."/>
            <person name="Sun S."/>
            <person name="Springer D."/>
            <person name="Dromer F."/>
            <person name="Young S.K."/>
            <person name="Zeng Q."/>
            <person name="Gargeya S."/>
            <person name="Fitzgerald M."/>
            <person name="Abouelleil A."/>
            <person name="Alvarado L."/>
            <person name="Berlin A.M."/>
            <person name="Chapman S.B."/>
            <person name="Dewar J."/>
            <person name="Goldberg J."/>
            <person name="Griggs A."/>
            <person name="Gujja S."/>
            <person name="Hansen M."/>
            <person name="Howarth C."/>
            <person name="Imamovic A."/>
            <person name="Larimer J."/>
            <person name="McCowan C."/>
            <person name="Murphy C."/>
            <person name="Pearson M."/>
            <person name="Priest M."/>
            <person name="Roberts A."/>
            <person name="Saif S."/>
            <person name="Shea T."/>
            <person name="Sykes S."/>
            <person name="Wortman J."/>
            <person name="Nusbaum C."/>
            <person name="Birren B."/>
        </authorList>
    </citation>
    <scope>NUCLEOTIDE SEQUENCE [LARGE SCALE GENOMIC DNA]</scope>
    <source>
        <strain evidence="3 4">BCC8398</strain>
    </source>
</reference>
<accession>A0A1B9GYA0</accession>
<protein>
    <submittedName>
        <fullName evidence="3">Uncharacterized protein</fullName>
    </submittedName>
</protein>
<feature type="compositionally biased region" description="Polar residues" evidence="2">
    <location>
        <begin position="298"/>
        <end position="322"/>
    </location>
</feature>
<feature type="compositionally biased region" description="Low complexity" evidence="2">
    <location>
        <begin position="275"/>
        <end position="290"/>
    </location>
</feature>
<evidence type="ECO:0000313" key="3">
    <source>
        <dbReference type="EMBL" id="OCF36018.1"/>
    </source>
</evidence>
<feature type="coiled-coil region" evidence="1">
    <location>
        <begin position="463"/>
        <end position="490"/>
    </location>
</feature>
<gene>
    <name evidence="3" type="ORF">I316_02513</name>
</gene>
<feature type="compositionally biased region" description="Low complexity" evidence="2">
    <location>
        <begin position="134"/>
        <end position="145"/>
    </location>
</feature>
<evidence type="ECO:0000256" key="1">
    <source>
        <dbReference type="SAM" id="Coils"/>
    </source>
</evidence>
<evidence type="ECO:0000313" key="4">
    <source>
        <dbReference type="Proteomes" id="UP000092666"/>
    </source>
</evidence>
<dbReference type="EMBL" id="KI669497">
    <property type="protein sequence ID" value="OCF36018.1"/>
    <property type="molecule type" value="Genomic_DNA"/>
</dbReference>
<proteinExistence type="predicted"/>
<dbReference type="OrthoDB" id="2565120at2759"/>
<feature type="region of interest" description="Disordered" evidence="2">
    <location>
        <begin position="134"/>
        <end position="157"/>
    </location>
</feature>
<reference evidence="4" key="2">
    <citation type="submission" date="2013-12" db="EMBL/GenBank/DDBJ databases">
        <title>Evolution of pathogenesis and genome organization in the Tremellales.</title>
        <authorList>
            <person name="Cuomo C."/>
            <person name="Litvintseva A."/>
            <person name="Heitman J."/>
            <person name="Chen Y."/>
            <person name="Sun S."/>
            <person name="Springer D."/>
            <person name="Dromer F."/>
            <person name="Young S."/>
            <person name="Zeng Q."/>
            <person name="Chapman S."/>
            <person name="Gujja S."/>
            <person name="Saif S."/>
            <person name="Birren B."/>
        </authorList>
    </citation>
    <scope>NUCLEOTIDE SEQUENCE [LARGE SCALE GENOMIC DNA]</scope>
    <source>
        <strain evidence="4">BCC8398</strain>
    </source>
</reference>
<name>A0A1B9GYA0_9TREE</name>
<feature type="compositionally biased region" description="Polar residues" evidence="2">
    <location>
        <begin position="230"/>
        <end position="241"/>
    </location>
</feature>
<dbReference type="Proteomes" id="UP000092666">
    <property type="component" value="Unassembled WGS sequence"/>
</dbReference>
<organism evidence="3 4">
    <name type="scientific">Kwoniella heveanensis BCC8398</name>
    <dbReference type="NCBI Taxonomy" id="1296120"/>
    <lineage>
        <taxon>Eukaryota</taxon>
        <taxon>Fungi</taxon>
        <taxon>Dikarya</taxon>
        <taxon>Basidiomycota</taxon>
        <taxon>Agaricomycotina</taxon>
        <taxon>Tremellomycetes</taxon>
        <taxon>Tremellales</taxon>
        <taxon>Cryptococcaceae</taxon>
        <taxon>Kwoniella</taxon>
    </lineage>
</organism>
<feature type="region of interest" description="Disordered" evidence="2">
    <location>
        <begin position="1"/>
        <end position="61"/>
    </location>
</feature>
<feature type="compositionally biased region" description="Polar residues" evidence="2">
    <location>
        <begin position="146"/>
        <end position="157"/>
    </location>
</feature>
<keyword evidence="1" id="KW-0175">Coiled coil</keyword>
<evidence type="ECO:0000256" key="2">
    <source>
        <dbReference type="SAM" id="MobiDB-lite"/>
    </source>
</evidence>
<sequence length="544" mass="57041">MERRSRLPRAASNPSIKPPPQSQANESSGRLGGAPIKLGRLGRPTLSRQPSMPLRSGTTRRPVAVAARASQQPVLASTVTDQRNLQVQVPPSCDDTFCNVSNRPIKASSTDIIPAPAPAPARRLLPVRSTLALTGTNTASSTSTNPSKAGTTGTSTVPISARPLARLTSKASLRVLAPKRTVPAQRSTSTLNLGVGGTGSVDQKGRVGTLRQRGKSPLAAEIVDVPTMPPSSGTDCQNGSTARGARAGKALAPRGSENQSGLQRRKVQPRTKYQSAATSTLTTSATPSKAYQGLGTPSRPTQPSSTQIETPCSSSRIPTSTCLTPALPRLVSTTTWASPTLHTGKNILAGRLDDDDDGDQQQLKNVELSFTGTVDDETETTTGHSGLDGDGDGDGDGNGSFVNSLDFRFATSRFAPPRGTFSSISTSASTLGEDSGSIASVLNGNLFSLTRNSGIEYQQAGERRHLEAALERAESERDRTVASLIEMKREAVRSAWGQVVRAGVSDLDDVRSMLSLLRELSEDLGQIGDEDVSPRVSVGSEDGA</sequence>
<feature type="region of interest" description="Disordered" evidence="2">
    <location>
        <begin position="180"/>
        <end position="322"/>
    </location>
</feature>
<keyword evidence="4" id="KW-1185">Reference proteome</keyword>
<dbReference type="AlphaFoldDB" id="A0A1B9GYA0"/>
<feature type="region of interest" description="Disordered" evidence="2">
    <location>
        <begin position="367"/>
        <end position="399"/>
    </location>
</feature>